<dbReference type="Pfam" id="PF02749">
    <property type="entry name" value="QRPTase_N"/>
    <property type="match status" value="1"/>
</dbReference>
<evidence type="ECO:0000259" key="13">
    <source>
        <dbReference type="Pfam" id="PF01729"/>
    </source>
</evidence>
<dbReference type="PANTHER" id="PTHR32179">
    <property type="entry name" value="NICOTINATE-NUCLEOTIDE PYROPHOSPHORYLASE [CARBOXYLATING]"/>
    <property type="match status" value="1"/>
</dbReference>
<dbReference type="Gene3D" id="3.90.1170.20">
    <property type="entry name" value="Quinolinate phosphoribosyl transferase, N-terminal domain"/>
    <property type="match status" value="1"/>
</dbReference>
<feature type="domain" description="Quinolinate phosphoribosyl transferase C-terminal" evidence="13">
    <location>
        <begin position="129"/>
        <end position="294"/>
    </location>
</feature>
<gene>
    <name evidence="15" type="primary">nadC</name>
    <name evidence="15" type="ORF">GH723_16040</name>
</gene>
<dbReference type="Proteomes" id="UP000334019">
    <property type="component" value="Chromosome"/>
</dbReference>
<dbReference type="CDD" id="cd01572">
    <property type="entry name" value="QPRTase"/>
    <property type="match status" value="1"/>
</dbReference>
<dbReference type="InterPro" id="IPR022412">
    <property type="entry name" value="Quinolinate_PRibosylTrfase_N"/>
</dbReference>
<evidence type="ECO:0000256" key="9">
    <source>
        <dbReference type="ARBA" id="ARBA00033102"/>
    </source>
</evidence>
<feature type="domain" description="Quinolinate phosphoribosyl transferase N-terminal" evidence="14">
    <location>
        <begin position="43"/>
        <end position="127"/>
    </location>
</feature>
<evidence type="ECO:0000256" key="5">
    <source>
        <dbReference type="ARBA" id="ARBA00020990"/>
    </source>
</evidence>
<dbReference type="InterPro" id="IPR036068">
    <property type="entry name" value="Nicotinate_pribotase-like_C"/>
</dbReference>
<organism evidence="15 16">
    <name type="scientific">Actinomarinicola tropica</name>
    <dbReference type="NCBI Taxonomy" id="2789776"/>
    <lineage>
        <taxon>Bacteria</taxon>
        <taxon>Bacillati</taxon>
        <taxon>Actinomycetota</taxon>
        <taxon>Acidimicrobiia</taxon>
        <taxon>Acidimicrobiales</taxon>
        <taxon>Iamiaceae</taxon>
        <taxon>Actinomarinicola</taxon>
    </lineage>
</organism>
<dbReference type="InterPro" id="IPR027277">
    <property type="entry name" value="NadC/ModD"/>
</dbReference>
<evidence type="ECO:0000256" key="11">
    <source>
        <dbReference type="PIRNR" id="PIRNR006250"/>
    </source>
</evidence>
<dbReference type="InterPro" id="IPR013785">
    <property type="entry name" value="Aldolase_TIM"/>
</dbReference>
<comment type="catalytic activity">
    <reaction evidence="10">
        <text>nicotinate beta-D-ribonucleotide + CO2 + diphosphate = quinolinate + 5-phospho-alpha-D-ribose 1-diphosphate + 2 H(+)</text>
        <dbReference type="Rhea" id="RHEA:12733"/>
        <dbReference type="ChEBI" id="CHEBI:15378"/>
        <dbReference type="ChEBI" id="CHEBI:16526"/>
        <dbReference type="ChEBI" id="CHEBI:29959"/>
        <dbReference type="ChEBI" id="CHEBI:33019"/>
        <dbReference type="ChEBI" id="CHEBI:57502"/>
        <dbReference type="ChEBI" id="CHEBI:58017"/>
        <dbReference type="EC" id="2.4.2.19"/>
    </reaction>
</comment>
<dbReference type="InterPro" id="IPR002638">
    <property type="entry name" value="Quinolinate_PRibosylTrfase_C"/>
</dbReference>
<evidence type="ECO:0000256" key="2">
    <source>
        <dbReference type="ARBA" id="ARBA00004893"/>
    </source>
</evidence>
<evidence type="ECO:0000313" key="15">
    <source>
        <dbReference type="EMBL" id="QGG96491.1"/>
    </source>
</evidence>
<dbReference type="NCBIfam" id="TIGR00078">
    <property type="entry name" value="nadC"/>
    <property type="match status" value="1"/>
</dbReference>
<keyword evidence="8 11" id="KW-0808">Transferase</keyword>
<feature type="binding site" evidence="12">
    <location>
        <begin position="258"/>
        <end position="260"/>
    </location>
    <ligand>
        <name>substrate</name>
    </ligand>
</feature>
<evidence type="ECO:0000259" key="14">
    <source>
        <dbReference type="Pfam" id="PF02749"/>
    </source>
</evidence>
<proteinExistence type="inferred from homology"/>
<feature type="binding site" evidence="12">
    <location>
        <position position="211"/>
    </location>
    <ligand>
        <name>substrate</name>
    </ligand>
</feature>
<evidence type="ECO:0000256" key="4">
    <source>
        <dbReference type="ARBA" id="ARBA00011944"/>
    </source>
</evidence>
<dbReference type="FunFam" id="3.20.20.70:FF:000030">
    <property type="entry name" value="Nicotinate-nucleotide pyrophosphorylase, carboxylating"/>
    <property type="match status" value="1"/>
</dbReference>
<evidence type="ECO:0000256" key="12">
    <source>
        <dbReference type="PIRSR" id="PIRSR006250-1"/>
    </source>
</evidence>
<keyword evidence="6" id="KW-0662">Pyridine nucleotide biosynthesis</keyword>
<dbReference type="PANTHER" id="PTHR32179:SF3">
    <property type="entry name" value="NICOTINATE-NUCLEOTIDE PYROPHOSPHORYLASE [CARBOXYLATING]"/>
    <property type="match status" value="1"/>
</dbReference>
<accession>A0A5Q2RPI1</accession>
<comment type="pathway">
    <text evidence="2">Cofactor biosynthesis; NAD(+) biosynthesis; nicotinate D-ribonucleotide from quinolinate: step 1/1.</text>
</comment>
<evidence type="ECO:0000313" key="16">
    <source>
        <dbReference type="Proteomes" id="UP000334019"/>
    </source>
</evidence>
<dbReference type="EC" id="2.4.2.19" evidence="4"/>
<dbReference type="GO" id="GO:0005737">
    <property type="term" value="C:cytoplasm"/>
    <property type="evidence" value="ECO:0007669"/>
    <property type="project" value="TreeGrafter"/>
</dbReference>
<name>A0A5Q2RPI1_9ACTN</name>
<comment type="similarity">
    <text evidence="3 11">Belongs to the NadC/ModD family.</text>
</comment>
<dbReference type="PIRSF" id="PIRSF006250">
    <property type="entry name" value="NadC_ModD"/>
    <property type="match status" value="1"/>
</dbReference>
<dbReference type="InterPro" id="IPR037128">
    <property type="entry name" value="Quinolinate_PRibosylTase_N_sf"/>
</dbReference>
<evidence type="ECO:0000256" key="8">
    <source>
        <dbReference type="ARBA" id="ARBA00022679"/>
    </source>
</evidence>
<dbReference type="SUPFAM" id="SSF54675">
    <property type="entry name" value="Nicotinate/Quinolinate PRTase N-terminal domain-like"/>
    <property type="match status" value="1"/>
</dbReference>
<dbReference type="InterPro" id="IPR004393">
    <property type="entry name" value="NadC"/>
</dbReference>
<reference evidence="15 16" key="1">
    <citation type="submission" date="2019-11" db="EMBL/GenBank/DDBJ databases">
        <authorList>
            <person name="He Y."/>
        </authorList>
    </citation>
    <scope>NUCLEOTIDE SEQUENCE [LARGE SCALE GENOMIC DNA]</scope>
    <source>
        <strain evidence="15 16">SCSIO 58843</strain>
    </source>
</reference>
<sequence>MRLGRRPCGRLVPLMDAFVDPPAGEVRAVVARALAEDLTPLGDVTSMLLDRSRTATGRFVARVEGRLSGGACVSETFHQVDPALVLDWQLADGSEVGPGTLIGTVTGPLASMLTAERTALNLLGHLSGVATLAARFRAAADPSTHVWDTRKTTPGLRSLEKAAVRAGGCVNHRGNLSEWVMLKDNHLVGVGIAEGVARAKAAWPGRTVQVECDRPAQVEEAVAAGADAVLLDNMSVDEAAACIATVRAADPRCLVEISGGITLDTIGPYSRIGADCISVGAITNSAPVLDIGLDITPGEGAP</sequence>
<evidence type="ECO:0000256" key="10">
    <source>
        <dbReference type="ARBA" id="ARBA00047445"/>
    </source>
</evidence>
<evidence type="ECO:0000256" key="1">
    <source>
        <dbReference type="ARBA" id="ARBA00003237"/>
    </source>
</evidence>
<dbReference type="KEGG" id="atq:GH723_16040"/>
<feature type="binding site" evidence="12">
    <location>
        <position position="232"/>
    </location>
    <ligand>
        <name>substrate</name>
    </ligand>
</feature>
<dbReference type="GO" id="GO:0009435">
    <property type="term" value="P:NAD+ biosynthetic process"/>
    <property type="evidence" value="ECO:0007669"/>
    <property type="project" value="UniProtKB-UniPathway"/>
</dbReference>
<feature type="binding site" evidence="12">
    <location>
        <begin position="279"/>
        <end position="281"/>
    </location>
    <ligand>
        <name>substrate</name>
    </ligand>
</feature>
<dbReference type="UniPathway" id="UPA00253">
    <property type="reaction ID" value="UER00331"/>
</dbReference>
<feature type="binding site" evidence="12">
    <location>
        <position position="183"/>
    </location>
    <ligand>
        <name>substrate</name>
    </ligand>
</feature>
<dbReference type="GO" id="GO:0034213">
    <property type="term" value="P:quinolinate catabolic process"/>
    <property type="evidence" value="ECO:0007669"/>
    <property type="project" value="TreeGrafter"/>
</dbReference>
<keyword evidence="16" id="KW-1185">Reference proteome</keyword>
<protein>
    <recommendedName>
        <fullName evidence="5">Nicotinate-nucleotide pyrophosphorylase [carboxylating]</fullName>
        <ecNumber evidence="4">2.4.2.19</ecNumber>
    </recommendedName>
    <alternativeName>
        <fullName evidence="9">Quinolinate phosphoribosyltransferase [decarboxylating]</fullName>
    </alternativeName>
</protein>
<dbReference type="Pfam" id="PF01729">
    <property type="entry name" value="QRPTase_C"/>
    <property type="match status" value="1"/>
</dbReference>
<evidence type="ECO:0000256" key="7">
    <source>
        <dbReference type="ARBA" id="ARBA00022676"/>
    </source>
</evidence>
<comment type="function">
    <text evidence="1">Involved in the catabolism of quinolinic acid (QA).</text>
</comment>
<keyword evidence="7 11" id="KW-0328">Glycosyltransferase</keyword>
<dbReference type="Gene3D" id="3.20.20.70">
    <property type="entry name" value="Aldolase class I"/>
    <property type="match status" value="1"/>
</dbReference>
<dbReference type="SUPFAM" id="SSF51690">
    <property type="entry name" value="Nicotinate/Quinolinate PRTase C-terminal domain-like"/>
    <property type="match status" value="1"/>
</dbReference>
<dbReference type="EMBL" id="CP045851">
    <property type="protein sequence ID" value="QGG96491.1"/>
    <property type="molecule type" value="Genomic_DNA"/>
</dbReference>
<dbReference type="AlphaFoldDB" id="A0A5Q2RPI1"/>
<feature type="binding site" evidence="12">
    <location>
        <begin position="149"/>
        <end position="151"/>
    </location>
    <ligand>
        <name>substrate</name>
    </ligand>
</feature>
<feature type="binding site" evidence="12">
    <location>
        <position position="173"/>
    </location>
    <ligand>
        <name>substrate</name>
    </ligand>
</feature>
<feature type="binding site" evidence="12">
    <location>
        <position position="117"/>
    </location>
    <ligand>
        <name>substrate</name>
    </ligand>
</feature>
<evidence type="ECO:0000256" key="6">
    <source>
        <dbReference type="ARBA" id="ARBA00022642"/>
    </source>
</evidence>
<dbReference type="GO" id="GO:0004514">
    <property type="term" value="F:nicotinate-nucleotide diphosphorylase (carboxylating) activity"/>
    <property type="evidence" value="ECO:0007669"/>
    <property type="project" value="UniProtKB-EC"/>
</dbReference>
<evidence type="ECO:0000256" key="3">
    <source>
        <dbReference type="ARBA" id="ARBA00009400"/>
    </source>
</evidence>